<evidence type="ECO:0000256" key="6">
    <source>
        <dbReference type="ARBA" id="ARBA00023163"/>
    </source>
</evidence>
<accession>A0ABM6WJ27</accession>
<evidence type="ECO:0000256" key="1">
    <source>
        <dbReference type="ARBA" id="ARBA00007957"/>
    </source>
</evidence>
<dbReference type="Pfam" id="PF01475">
    <property type="entry name" value="FUR"/>
    <property type="match status" value="1"/>
</dbReference>
<evidence type="ECO:0000313" key="7">
    <source>
        <dbReference type="EMBL" id="AWR86968.1"/>
    </source>
</evidence>
<dbReference type="Gene3D" id="3.30.1490.190">
    <property type="match status" value="1"/>
</dbReference>
<keyword evidence="8" id="KW-1185">Reference proteome</keyword>
<sequence>MGVEMAKAKERESYRSKLKAMGLRHTLPREQILAYLDSKNTHPTPEELYLGLKKKGYNIGLSTVYLNLQVLREAGLLWEFKDQKGNTRYDGFSERHHHLFCLQCGSIEDVLDKDLPAFDTAPIKQAIEAKKGWFVEEARLEIRGICTECQ</sequence>
<dbReference type="InterPro" id="IPR036390">
    <property type="entry name" value="WH_DNA-bd_sf"/>
</dbReference>
<evidence type="ECO:0000256" key="5">
    <source>
        <dbReference type="ARBA" id="ARBA00023125"/>
    </source>
</evidence>
<keyword evidence="6" id="KW-0804">Transcription</keyword>
<name>A0ABM6WJ27_9DEIN</name>
<keyword evidence="4" id="KW-0805">Transcription regulation</keyword>
<dbReference type="InterPro" id="IPR043135">
    <property type="entry name" value="Fur_C"/>
</dbReference>
<reference evidence="7 8" key="1">
    <citation type="submission" date="2017-05" db="EMBL/GenBank/DDBJ databases">
        <title>Complete genome sequence of Meiothermus taiwanensis WR-220.</title>
        <authorList>
            <person name="Wu W.-L."/>
            <person name="Lo W.-S."/>
            <person name="Kuo C.-H."/>
            <person name="Wu S.-H."/>
        </authorList>
    </citation>
    <scope>NUCLEOTIDE SEQUENCE [LARGE SCALE GENOMIC DNA]</scope>
    <source>
        <strain evidence="7 8">WR-220</strain>
    </source>
</reference>
<evidence type="ECO:0000256" key="2">
    <source>
        <dbReference type="ARBA" id="ARBA00022491"/>
    </source>
</evidence>
<dbReference type="SUPFAM" id="SSF46785">
    <property type="entry name" value="Winged helix' DNA-binding domain"/>
    <property type="match status" value="1"/>
</dbReference>
<evidence type="ECO:0000256" key="3">
    <source>
        <dbReference type="ARBA" id="ARBA00022833"/>
    </source>
</evidence>
<dbReference type="CDD" id="cd07153">
    <property type="entry name" value="Fur_like"/>
    <property type="match status" value="1"/>
</dbReference>
<comment type="similarity">
    <text evidence="1">Belongs to the Fur family.</text>
</comment>
<dbReference type="EMBL" id="CP021130">
    <property type="protein sequence ID" value="AWR86968.1"/>
    <property type="molecule type" value="Genomic_DNA"/>
</dbReference>
<dbReference type="PANTHER" id="PTHR33202">
    <property type="entry name" value="ZINC UPTAKE REGULATION PROTEIN"/>
    <property type="match status" value="1"/>
</dbReference>
<keyword evidence="3" id="KW-0862">Zinc</keyword>
<dbReference type="InterPro" id="IPR036388">
    <property type="entry name" value="WH-like_DNA-bd_sf"/>
</dbReference>
<evidence type="ECO:0000256" key="4">
    <source>
        <dbReference type="ARBA" id="ARBA00023015"/>
    </source>
</evidence>
<dbReference type="InterPro" id="IPR002481">
    <property type="entry name" value="FUR"/>
</dbReference>
<dbReference type="PANTHER" id="PTHR33202:SF7">
    <property type="entry name" value="FERRIC UPTAKE REGULATION PROTEIN"/>
    <property type="match status" value="1"/>
</dbReference>
<proteinExistence type="inferred from homology"/>
<dbReference type="Gene3D" id="1.10.10.10">
    <property type="entry name" value="Winged helix-like DNA-binding domain superfamily/Winged helix DNA-binding domain"/>
    <property type="match status" value="1"/>
</dbReference>
<dbReference type="Proteomes" id="UP000263013">
    <property type="component" value="Chromosome"/>
</dbReference>
<keyword evidence="2" id="KW-0678">Repressor</keyword>
<keyword evidence="5" id="KW-0238">DNA-binding</keyword>
<protein>
    <submittedName>
        <fullName evidence="7">Ferric uptake regulator, Fur family</fullName>
    </submittedName>
</protein>
<gene>
    <name evidence="7" type="ORF">Mtai_v1c17320</name>
</gene>
<organism evidence="7 8">
    <name type="scientific">Meiothermus taiwanensis WR-220</name>
    <dbReference type="NCBI Taxonomy" id="1339250"/>
    <lineage>
        <taxon>Bacteria</taxon>
        <taxon>Thermotogati</taxon>
        <taxon>Deinococcota</taxon>
        <taxon>Deinococci</taxon>
        <taxon>Thermales</taxon>
        <taxon>Thermaceae</taxon>
        <taxon>Meiothermus</taxon>
    </lineage>
</organism>
<evidence type="ECO:0000313" key="8">
    <source>
        <dbReference type="Proteomes" id="UP000263013"/>
    </source>
</evidence>